<evidence type="ECO:0000256" key="2">
    <source>
        <dbReference type="ARBA" id="ARBA00008685"/>
    </source>
</evidence>
<feature type="chain" id="PRO_5003238192" description="Ionotropic glutamate receptor C-terminal domain-containing protein" evidence="10">
    <location>
        <begin position="19"/>
        <end position="389"/>
    </location>
</feature>
<keyword evidence="8" id="KW-0325">Glycoprotein</keyword>
<feature type="transmembrane region" description="Helical" evidence="9">
    <location>
        <begin position="225"/>
        <end position="246"/>
    </location>
</feature>
<dbReference type="EMBL" id="GL732608">
    <property type="protein sequence ID" value="EFX71642.1"/>
    <property type="molecule type" value="Genomic_DNA"/>
</dbReference>
<evidence type="ECO:0000256" key="5">
    <source>
        <dbReference type="ARBA" id="ARBA00022989"/>
    </source>
</evidence>
<evidence type="ECO:0000256" key="7">
    <source>
        <dbReference type="ARBA" id="ARBA00023170"/>
    </source>
</evidence>
<dbReference type="OrthoDB" id="8182981at2759"/>
<dbReference type="AlphaFoldDB" id="E9H9J3"/>
<evidence type="ECO:0000256" key="8">
    <source>
        <dbReference type="ARBA" id="ARBA00023180"/>
    </source>
</evidence>
<feature type="signal peptide" evidence="10">
    <location>
        <begin position="1"/>
        <end position="18"/>
    </location>
</feature>
<dbReference type="KEGG" id="dpx:DAPPUDRAFT_327040"/>
<dbReference type="Gene3D" id="3.40.190.10">
    <property type="entry name" value="Periplasmic binding protein-like II"/>
    <property type="match status" value="1"/>
</dbReference>
<keyword evidence="4 9" id="KW-0812">Transmembrane</keyword>
<reference evidence="12 13" key="1">
    <citation type="journal article" date="2011" name="Science">
        <title>The ecoresponsive genome of Daphnia pulex.</title>
        <authorList>
            <person name="Colbourne J.K."/>
            <person name="Pfrender M.E."/>
            <person name="Gilbert D."/>
            <person name="Thomas W.K."/>
            <person name="Tucker A."/>
            <person name="Oakley T.H."/>
            <person name="Tokishita S."/>
            <person name="Aerts A."/>
            <person name="Arnold G.J."/>
            <person name="Basu M.K."/>
            <person name="Bauer D.J."/>
            <person name="Caceres C.E."/>
            <person name="Carmel L."/>
            <person name="Casola C."/>
            <person name="Choi J.H."/>
            <person name="Detter J.C."/>
            <person name="Dong Q."/>
            <person name="Dusheyko S."/>
            <person name="Eads B.D."/>
            <person name="Frohlich T."/>
            <person name="Geiler-Samerotte K.A."/>
            <person name="Gerlach D."/>
            <person name="Hatcher P."/>
            <person name="Jogdeo S."/>
            <person name="Krijgsveld J."/>
            <person name="Kriventseva E.V."/>
            <person name="Kultz D."/>
            <person name="Laforsch C."/>
            <person name="Lindquist E."/>
            <person name="Lopez J."/>
            <person name="Manak J.R."/>
            <person name="Muller J."/>
            <person name="Pangilinan J."/>
            <person name="Patwardhan R.P."/>
            <person name="Pitluck S."/>
            <person name="Pritham E.J."/>
            <person name="Rechtsteiner A."/>
            <person name="Rho M."/>
            <person name="Rogozin I.B."/>
            <person name="Sakarya O."/>
            <person name="Salamov A."/>
            <person name="Schaack S."/>
            <person name="Shapiro H."/>
            <person name="Shiga Y."/>
            <person name="Skalitzky C."/>
            <person name="Smith Z."/>
            <person name="Souvorov A."/>
            <person name="Sung W."/>
            <person name="Tang Z."/>
            <person name="Tsuchiya D."/>
            <person name="Tu H."/>
            <person name="Vos H."/>
            <person name="Wang M."/>
            <person name="Wolf Y.I."/>
            <person name="Yamagata H."/>
            <person name="Yamada T."/>
            <person name="Ye Y."/>
            <person name="Shaw J.R."/>
            <person name="Andrews J."/>
            <person name="Crease T.J."/>
            <person name="Tang H."/>
            <person name="Lucas S.M."/>
            <person name="Robertson H.M."/>
            <person name="Bork P."/>
            <person name="Koonin E.V."/>
            <person name="Zdobnov E.M."/>
            <person name="Grigoriev I.V."/>
            <person name="Lynch M."/>
            <person name="Boore J.L."/>
        </authorList>
    </citation>
    <scope>NUCLEOTIDE SEQUENCE [LARGE SCALE GENOMIC DNA]</scope>
</reference>
<dbReference type="GO" id="GO:0050906">
    <property type="term" value="P:detection of stimulus involved in sensory perception"/>
    <property type="evidence" value="ECO:0007669"/>
    <property type="project" value="UniProtKB-ARBA"/>
</dbReference>
<feature type="domain" description="Ionotropic glutamate receptor C-terminal" evidence="11">
    <location>
        <begin position="160"/>
        <end position="319"/>
    </location>
</feature>
<dbReference type="Gene3D" id="1.10.287.70">
    <property type="match status" value="1"/>
</dbReference>
<keyword evidence="5 9" id="KW-1133">Transmembrane helix</keyword>
<dbReference type="InterPro" id="IPR001320">
    <property type="entry name" value="Iontro_rcpt_C"/>
</dbReference>
<evidence type="ECO:0000256" key="3">
    <source>
        <dbReference type="ARBA" id="ARBA00022475"/>
    </source>
</evidence>
<dbReference type="GO" id="GO:0015276">
    <property type="term" value="F:ligand-gated monoatomic ion channel activity"/>
    <property type="evidence" value="ECO:0007669"/>
    <property type="project" value="InterPro"/>
</dbReference>
<keyword evidence="13" id="KW-1185">Reference proteome</keyword>
<proteinExistence type="inferred from homology"/>
<evidence type="ECO:0000256" key="4">
    <source>
        <dbReference type="ARBA" id="ARBA00022692"/>
    </source>
</evidence>
<organism evidence="12 13">
    <name type="scientific">Daphnia pulex</name>
    <name type="common">Water flea</name>
    <dbReference type="NCBI Taxonomy" id="6669"/>
    <lineage>
        <taxon>Eukaryota</taxon>
        <taxon>Metazoa</taxon>
        <taxon>Ecdysozoa</taxon>
        <taxon>Arthropoda</taxon>
        <taxon>Crustacea</taxon>
        <taxon>Branchiopoda</taxon>
        <taxon>Diplostraca</taxon>
        <taxon>Cladocera</taxon>
        <taxon>Anomopoda</taxon>
        <taxon>Daphniidae</taxon>
        <taxon>Daphnia</taxon>
    </lineage>
</organism>
<keyword evidence="6 9" id="KW-0472">Membrane</keyword>
<evidence type="ECO:0000256" key="10">
    <source>
        <dbReference type="SAM" id="SignalP"/>
    </source>
</evidence>
<gene>
    <name evidence="12" type="ORF">DAPPUDRAFT_327040</name>
</gene>
<dbReference type="HOGENOM" id="CLU_007257_4_3_1"/>
<comment type="similarity">
    <text evidence="2">Belongs to the glutamate-gated ion channel (TC 1.A.10.1) family.</text>
</comment>
<evidence type="ECO:0000313" key="13">
    <source>
        <dbReference type="Proteomes" id="UP000000305"/>
    </source>
</evidence>
<dbReference type="InParanoid" id="E9H9J3"/>
<evidence type="ECO:0000313" key="12">
    <source>
        <dbReference type="EMBL" id="EFX71642.1"/>
    </source>
</evidence>
<dbReference type="Pfam" id="PF00060">
    <property type="entry name" value="Lig_chan"/>
    <property type="match status" value="1"/>
</dbReference>
<protein>
    <recommendedName>
        <fullName evidence="11">Ionotropic glutamate receptor C-terminal domain-containing protein</fullName>
    </recommendedName>
</protein>
<evidence type="ECO:0000256" key="6">
    <source>
        <dbReference type="ARBA" id="ARBA00023136"/>
    </source>
</evidence>
<evidence type="ECO:0000256" key="9">
    <source>
        <dbReference type="SAM" id="Phobius"/>
    </source>
</evidence>
<keyword evidence="7" id="KW-0675">Receptor</keyword>
<dbReference type="Proteomes" id="UP000000305">
    <property type="component" value="Unassembled WGS sequence"/>
</dbReference>
<dbReference type="PANTHER" id="PTHR42643:SF24">
    <property type="entry name" value="IONOTROPIC RECEPTOR 60A"/>
    <property type="match status" value="1"/>
</dbReference>
<evidence type="ECO:0000259" key="11">
    <source>
        <dbReference type="Pfam" id="PF00060"/>
    </source>
</evidence>
<dbReference type="eggNOG" id="KOG1052">
    <property type="taxonomic scope" value="Eukaryota"/>
</dbReference>
<feature type="transmembrane region" description="Helical" evidence="9">
    <location>
        <begin position="161"/>
        <end position="180"/>
    </location>
</feature>
<keyword evidence="3" id="KW-1003">Cell membrane</keyword>
<name>E9H9J3_DAPPU</name>
<sequence>MLFVRGLIAAKLLAVAFAAGSIPQEIATKSITGAHVRILAYHEPPIFYIIRNPANQSLVRFIGFPKDVFDVLSASWNFTYSFVEVTPSMVKSKGSVDAAMIDQLLLKNADLNGRLSSPTAELLTHIDFTVAVSVFTFAIIQPMPHIHYGFSAPIKPFQPTVWYLIIVVFVATGLFLSAITKATGSNGLIRVQSNTRIIWDNTWYPWIVLMTQGGHLLSSRLPLRFVAGSWCLMAVVLVYAYTGTLISHISLSKYESVINTFDDLAASTKLRIITQRGSLSAKIILNSKIGALKTLGDSLRRHPEDLLLSLPGETEQILLSGCCAYVEVDSVKRLGELLVYKSMAEHGGECKLTFGKELDYSQVWSFGVAKHFPHLSTINRGYISSFSKG</sequence>
<dbReference type="PhylomeDB" id="E9H9J3"/>
<dbReference type="InterPro" id="IPR052192">
    <property type="entry name" value="Insect_Ionotropic_Sensory_Rcpt"/>
</dbReference>
<keyword evidence="10" id="KW-0732">Signal</keyword>
<dbReference type="PANTHER" id="PTHR42643">
    <property type="entry name" value="IONOTROPIC RECEPTOR 20A-RELATED"/>
    <property type="match status" value="1"/>
</dbReference>
<evidence type="ECO:0000256" key="1">
    <source>
        <dbReference type="ARBA" id="ARBA00004651"/>
    </source>
</evidence>
<dbReference type="GO" id="GO:0005886">
    <property type="term" value="C:plasma membrane"/>
    <property type="evidence" value="ECO:0007669"/>
    <property type="project" value="UniProtKB-SubCell"/>
</dbReference>
<accession>E9H9J3</accession>
<comment type="subcellular location">
    <subcellularLocation>
        <location evidence="1">Cell membrane</location>
        <topology evidence="1">Multi-pass membrane protein</topology>
    </subcellularLocation>
</comment>
<dbReference type="SUPFAM" id="SSF53850">
    <property type="entry name" value="Periplasmic binding protein-like II"/>
    <property type="match status" value="1"/>
</dbReference>